<evidence type="ECO:0000256" key="2">
    <source>
        <dbReference type="PROSITE-ProRule" id="PRU00708"/>
    </source>
</evidence>
<feature type="repeat" description="PPR" evidence="2">
    <location>
        <begin position="173"/>
        <end position="207"/>
    </location>
</feature>
<feature type="repeat" description="PPR" evidence="2">
    <location>
        <begin position="103"/>
        <end position="137"/>
    </location>
</feature>
<dbReference type="STRING" id="210143.A0A1R3GRT1"/>
<evidence type="ECO:0008006" key="5">
    <source>
        <dbReference type="Google" id="ProtNLM"/>
    </source>
</evidence>
<protein>
    <recommendedName>
        <fullName evidence="5">Pentatricopeptide repeat-containing protein</fullName>
    </recommendedName>
</protein>
<dbReference type="Gramene" id="OMO60700">
    <property type="protein sequence ID" value="OMO60700"/>
    <property type="gene ID" value="CCACVL1_23941"/>
</dbReference>
<dbReference type="InterPro" id="IPR002885">
    <property type="entry name" value="PPR_rpt"/>
</dbReference>
<keyword evidence="1" id="KW-0677">Repeat</keyword>
<evidence type="ECO:0000313" key="4">
    <source>
        <dbReference type="Proteomes" id="UP000188268"/>
    </source>
</evidence>
<dbReference type="PROSITE" id="PS51375">
    <property type="entry name" value="PPR"/>
    <property type="match status" value="3"/>
</dbReference>
<feature type="repeat" description="PPR" evidence="2">
    <location>
        <begin position="138"/>
        <end position="172"/>
    </location>
</feature>
<dbReference type="AlphaFoldDB" id="A0A1R3GRT1"/>
<dbReference type="NCBIfam" id="TIGR00756">
    <property type="entry name" value="PPR"/>
    <property type="match status" value="3"/>
</dbReference>
<sequence length="223" mass="25331">MDLEIEKSSAHTVMRASNYGINEGFLASDSNIESLLEFCSHLKKNSKFPDRFVFNELLHKLTASNCGTLSLKLLPFFLSKGVGDLELGFKVFRDMKKDRVLLNSIVFTCLINGCFKVGDFEAAFELYREMERAKLALNVVSYTALIDGLCKKGMLERAECLFLRMLEDKVEPNVVVYTSIIDGHFKKRNIRNALKYLGKMYVRGIKLDMKAYGLAEVHATVLF</sequence>
<dbReference type="PANTHER" id="PTHR45613">
    <property type="entry name" value="PENTATRICOPEPTIDE REPEAT-CONTAINING PROTEIN"/>
    <property type="match status" value="1"/>
</dbReference>
<reference evidence="3 4" key="1">
    <citation type="submission" date="2013-09" db="EMBL/GenBank/DDBJ databases">
        <title>Corchorus capsularis genome sequencing.</title>
        <authorList>
            <person name="Alam M."/>
            <person name="Haque M.S."/>
            <person name="Islam M.S."/>
            <person name="Emdad E.M."/>
            <person name="Islam M.M."/>
            <person name="Ahmed B."/>
            <person name="Halim A."/>
            <person name="Hossen Q.M.M."/>
            <person name="Hossain M.Z."/>
            <person name="Ahmed R."/>
            <person name="Khan M.M."/>
            <person name="Islam R."/>
            <person name="Rashid M.M."/>
            <person name="Khan S.A."/>
            <person name="Rahman M.S."/>
            <person name="Alam M."/>
        </authorList>
    </citation>
    <scope>NUCLEOTIDE SEQUENCE [LARGE SCALE GENOMIC DNA]</scope>
    <source>
        <strain evidence="4">cv. CVL-1</strain>
        <tissue evidence="3">Whole seedling</tissue>
    </source>
</reference>
<gene>
    <name evidence="3" type="ORF">CCACVL1_23941</name>
</gene>
<keyword evidence="4" id="KW-1185">Reference proteome</keyword>
<dbReference type="OrthoDB" id="185373at2759"/>
<accession>A0A1R3GRT1</accession>
<dbReference type="Proteomes" id="UP000188268">
    <property type="component" value="Unassembled WGS sequence"/>
</dbReference>
<dbReference type="Gene3D" id="1.25.40.10">
    <property type="entry name" value="Tetratricopeptide repeat domain"/>
    <property type="match status" value="1"/>
</dbReference>
<dbReference type="OMA" id="SSAHTVM"/>
<evidence type="ECO:0000313" key="3">
    <source>
        <dbReference type="EMBL" id="OMO60700.1"/>
    </source>
</evidence>
<comment type="caution">
    <text evidence="3">The sequence shown here is derived from an EMBL/GenBank/DDBJ whole genome shotgun (WGS) entry which is preliminary data.</text>
</comment>
<organism evidence="3 4">
    <name type="scientific">Corchorus capsularis</name>
    <name type="common">Jute</name>
    <dbReference type="NCBI Taxonomy" id="210143"/>
    <lineage>
        <taxon>Eukaryota</taxon>
        <taxon>Viridiplantae</taxon>
        <taxon>Streptophyta</taxon>
        <taxon>Embryophyta</taxon>
        <taxon>Tracheophyta</taxon>
        <taxon>Spermatophyta</taxon>
        <taxon>Magnoliopsida</taxon>
        <taxon>eudicotyledons</taxon>
        <taxon>Gunneridae</taxon>
        <taxon>Pentapetalae</taxon>
        <taxon>rosids</taxon>
        <taxon>malvids</taxon>
        <taxon>Malvales</taxon>
        <taxon>Malvaceae</taxon>
        <taxon>Grewioideae</taxon>
        <taxon>Apeibeae</taxon>
        <taxon>Corchorus</taxon>
    </lineage>
</organism>
<name>A0A1R3GRT1_COCAP</name>
<dbReference type="EMBL" id="AWWV01013659">
    <property type="protein sequence ID" value="OMO60700.1"/>
    <property type="molecule type" value="Genomic_DNA"/>
</dbReference>
<dbReference type="Pfam" id="PF13041">
    <property type="entry name" value="PPR_2"/>
    <property type="match status" value="2"/>
</dbReference>
<dbReference type="InterPro" id="IPR011990">
    <property type="entry name" value="TPR-like_helical_dom_sf"/>
</dbReference>
<evidence type="ECO:0000256" key="1">
    <source>
        <dbReference type="ARBA" id="ARBA00022737"/>
    </source>
</evidence>
<proteinExistence type="predicted"/>
<dbReference type="PANTHER" id="PTHR45613:SF401">
    <property type="entry name" value="PENTACOTRIPEPTIDE-REPEAT REGION OF PRORP DOMAIN-CONTAINING PROTEIN"/>
    <property type="match status" value="1"/>
</dbReference>